<evidence type="ECO:0000313" key="10">
    <source>
        <dbReference type="Proteomes" id="UP000283928"/>
    </source>
</evidence>
<evidence type="ECO:0000259" key="7">
    <source>
        <dbReference type="PROSITE" id="PS51898"/>
    </source>
</evidence>
<dbReference type="GO" id="GO:0015074">
    <property type="term" value="P:DNA integration"/>
    <property type="evidence" value="ECO:0007669"/>
    <property type="project" value="UniProtKB-KW"/>
</dbReference>
<dbReference type="InterPro" id="IPR013762">
    <property type="entry name" value="Integrase-like_cat_sf"/>
</dbReference>
<dbReference type="InterPro" id="IPR011010">
    <property type="entry name" value="DNA_brk_join_enz"/>
</dbReference>
<dbReference type="AlphaFoldDB" id="A0A414K4U9"/>
<proteinExistence type="inferred from homology"/>
<dbReference type="RefSeq" id="WP_151190467.1">
    <property type="nucleotide sequence ID" value="NZ_JAQEBC010000002.1"/>
</dbReference>
<reference evidence="9 10" key="1">
    <citation type="submission" date="2018-08" db="EMBL/GenBank/DDBJ databases">
        <title>A genome reference for cultivated species of the human gut microbiota.</title>
        <authorList>
            <person name="Zou Y."/>
            <person name="Xue W."/>
            <person name="Luo G."/>
        </authorList>
    </citation>
    <scope>NUCLEOTIDE SEQUENCE [LARGE SCALE GENOMIC DNA]</scope>
    <source>
        <strain evidence="9 10">AM27-32LB</strain>
    </source>
</reference>
<dbReference type="Gene3D" id="3.30.160.60">
    <property type="entry name" value="Classic Zinc Finger"/>
    <property type="match status" value="1"/>
</dbReference>
<comment type="similarity">
    <text evidence="2">Belongs to the 'phage' integrase family.</text>
</comment>
<dbReference type="Proteomes" id="UP000283928">
    <property type="component" value="Unassembled WGS sequence"/>
</dbReference>
<evidence type="ECO:0000256" key="3">
    <source>
        <dbReference type="ARBA" id="ARBA00022908"/>
    </source>
</evidence>
<dbReference type="GO" id="GO:0006310">
    <property type="term" value="P:DNA recombination"/>
    <property type="evidence" value="ECO:0007669"/>
    <property type="project" value="UniProtKB-KW"/>
</dbReference>
<feature type="domain" description="Core-binding (CB)" evidence="8">
    <location>
        <begin position="66"/>
        <end position="149"/>
    </location>
</feature>
<dbReference type="InterPro" id="IPR050090">
    <property type="entry name" value="Tyrosine_recombinase_XerCD"/>
</dbReference>
<dbReference type="SUPFAM" id="SSF56349">
    <property type="entry name" value="DNA breaking-rejoining enzymes"/>
    <property type="match status" value="1"/>
</dbReference>
<dbReference type="GO" id="GO:0003677">
    <property type="term" value="F:DNA binding"/>
    <property type="evidence" value="ECO:0007669"/>
    <property type="project" value="UniProtKB-UniRule"/>
</dbReference>
<dbReference type="InterPro" id="IPR010998">
    <property type="entry name" value="Integrase_recombinase_N"/>
</dbReference>
<evidence type="ECO:0000256" key="5">
    <source>
        <dbReference type="ARBA" id="ARBA00023172"/>
    </source>
</evidence>
<dbReference type="PANTHER" id="PTHR30349">
    <property type="entry name" value="PHAGE INTEGRASE-RELATED"/>
    <property type="match status" value="1"/>
</dbReference>
<dbReference type="CDD" id="cd01189">
    <property type="entry name" value="INT_ICEBs1_C_like"/>
    <property type="match status" value="1"/>
</dbReference>
<evidence type="ECO:0000313" key="9">
    <source>
        <dbReference type="EMBL" id="RHE69274.1"/>
    </source>
</evidence>
<dbReference type="InterPro" id="IPR002104">
    <property type="entry name" value="Integrase_catalytic"/>
</dbReference>
<accession>A0A414K4U9</accession>
<comment type="caution">
    <text evidence="9">The sequence shown here is derived from an EMBL/GenBank/DDBJ whole genome shotgun (WGS) entry which is preliminary data.</text>
</comment>
<dbReference type="InterPro" id="IPR044068">
    <property type="entry name" value="CB"/>
</dbReference>
<gene>
    <name evidence="9" type="ORF">DW723_16935</name>
</gene>
<protein>
    <submittedName>
        <fullName evidence="9">Site-specific integrase</fullName>
    </submittedName>
</protein>
<name>A0A414K4U9_9FIRM</name>
<evidence type="ECO:0000256" key="6">
    <source>
        <dbReference type="PROSITE-ProRule" id="PRU01248"/>
    </source>
</evidence>
<dbReference type="Gene3D" id="1.10.150.130">
    <property type="match status" value="1"/>
</dbReference>
<dbReference type="EMBL" id="QSKO01000042">
    <property type="protein sequence ID" value="RHE69274.1"/>
    <property type="molecule type" value="Genomic_DNA"/>
</dbReference>
<keyword evidence="4 6" id="KW-0238">DNA-binding</keyword>
<evidence type="ECO:0000256" key="2">
    <source>
        <dbReference type="ARBA" id="ARBA00008857"/>
    </source>
</evidence>
<evidence type="ECO:0000256" key="4">
    <source>
        <dbReference type="ARBA" id="ARBA00023125"/>
    </source>
</evidence>
<keyword evidence="5" id="KW-0233">DNA recombination</keyword>
<feature type="domain" description="Tyr recombinase" evidence="7">
    <location>
        <begin position="171"/>
        <end position="384"/>
    </location>
</feature>
<evidence type="ECO:0000256" key="1">
    <source>
        <dbReference type="ARBA" id="ARBA00003283"/>
    </source>
</evidence>
<organism evidence="9 10">
    <name type="scientific">Blautia obeum</name>
    <dbReference type="NCBI Taxonomy" id="40520"/>
    <lineage>
        <taxon>Bacteria</taxon>
        <taxon>Bacillati</taxon>
        <taxon>Bacillota</taxon>
        <taxon>Clostridia</taxon>
        <taxon>Lachnospirales</taxon>
        <taxon>Lachnospiraceae</taxon>
        <taxon>Blautia</taxon>
    </lineage>
</organism>
<evidence type="ECO:0000259" key="8">
    <source>
        <dbReference type="PROSITE" id="PS51900"/>
    </source>
</evidence>
<dbReference type="PROSITE" id="PS51900">
    <property type="entry name" value="CB"/>
    <property type="match status" value="1"/>
</dbReference>
<comment type="function">
    <text evidence="1">Site-specific tyrosine recombinase, which acts by catalyzing the cutting and rejoining of the recombining DNA molecules.</text>
</comment>
<dbReference type="Pfam" id="PF00589">
    <property type="entry name" value="Phage_integrase"/>
    <property type="match status" value="1"/>
</dbReference>
<dbReference type="InterPro" id="IPR004107">
    <property type="entry name" value="Integrase_SAM-like_N"/>
</dbReference>
<sequence length="407" mass="47146">MGKDLKGKELGRGIKQRPDKKYEARFVNRFGDRQSVYAMSLRDVKSKLAKAKAADSEKKNVIDPNIKLDAWYQKWLDVYKRPAVRANTIRHYKYVFEHNIQPYIGNPKLTEITRLMVTDVLNKLKEKGYQWESLNKVKIILTDMFERAVDDEFMLKNPAKHIKIPVAKPEHEVKALSKEEQQIFFQCSSGTFYDNLFRVAVSTGLRPGELFALAEDNIDFDKKEIRVEKTLLYQKLEGDTGKTFHENDPKTISSKRVVPMNKYCEEALRRQLVLHKTVVNNSPKPKKERTKYIFCTIFGTPLCSQIYMDAIARIVKEINYSRDPLEAMEKFSGHCFRHTFATRCFEAGIPPKTVQAYLGHATLQMTMDLYTSVMDKKKIDDMQLLEDTIGLDEIDKPDPNSKIIKLA</sequence>
<dbReference type="Gene3D" id="1.10.443.10">
    <property type="entry name" value="Intergrase catalytic core"/>
    <property type="match status" value="1"/>
</dbReference>
<dbReference type="PANTHER" id="PTHR30349:SF41">
    <property type="entry name" value="INTEGRASE_RECOMBINASE PROTEIN MJ0367-RELATED"/>
    <property type="match status" value="1"/>
</dbReference>
<dbReference type="PROSITE" id="PS51898">
    <property type="entry name" value="TYR_RECOMBINASE"/>
    <property type="match status" value="1"/>
</dbReference>
<keyword evidence="3" id="KW-0229">DNA integration</keyword>
<dbReference type="Pfam" id="PF14659">
    <property type="entry name" value="Phage_int_SAM_3"/>
    <property type="match status" value="1"/>
</dbReference>